<dbReference type="Gene3D" id="2.60.120.1140">
    <property type="entry name" value="Protein of unknown function DUF192"/>
    <property type="match status" value="1"/>
</dbReference>
<sequence>MLSVVGGLLLAVSTPQPLQAQGAPKFPTDSLTIVAAPDERHTFTVEVARTEDQRAWGLMYRRELARDHGMLFVYPRVRRVAMWMKNTFISLDMLFIGPDGRIRRIHRDAEPESRASIRSGKPVKAVLEVRAGTAARLGLEPGDRVRHPVFGGGG</sequence>
<reference evidence="1 2" key="1">
    <citation type="submission" date="2016-10" db="EMBL/GenBank/DDBJ databases">
        <authorList>
            <person name="de Groot N.N."/>
        </authorList>
    </citation>
    <scope>NUCLEOTIDE SEQUENCE [LARGE SCALE GENOMIC DNA]</scope>
    <source>
        <strain evidence="1 2">DSM 25584</strain>
    </source>
</reference>
<dbReference type="OrthoDB" id="9808290at2"/>
<evidence type="ECO:0000313" key="2">
    <source>
        <dbReference type="Proteomes" id="UP000199415"/>
    </source>
</evidence>
<name>A0A1G7NUC4_9PROT</name>
<dbReference type="RefSeq" id="WP_090018912.1">
    <property type="nucleotide sequence ID" value="NZ_FNCE01000002.1"/>
</dbReference>
<dbReference type="InterPro" id="IPR003795">
    <property type="entry name" value="DUF192"/>
</dbReference>
<evidence type="ECO:0000313" key="1">
    <source>
        <dbReference type="EMBL" id="SDF76919.1"/>
    </source>
</evidence>
<dbReference type="InterPro" id="IPR038695">
    <property type="entry name" value="Saro_0823-like_sf"/>
</dbReference>
<organism evidence="1 2">
    <name type="scientific">Limimonas halophila</name>
    <dbReference type="NCBI Taxonomy" id="1082479"/>
    <lineage>
        <taxon>Bacteria</taxon>
        <taxon>Pseudomonadati</taxon>
        <taxon>Pseudomonadota</taxon>
        <taxon>Alphaproteobacteria</taxon>
        <taxon>Rhodospirillales</taxon>
        <taxon>Rhodovibrionaceae</taxon>
        <taxon>Limimonas</taxon>
    </lineage>
</organism>
<proteinExistence type="predicted"/>
<keyword evidence="2" id="KW-1185">Reference proteome</keyword>
<accession>A0A1G7NUC4</accession>
<dbReference type="Proteomes" id="UP000199415">
    <property type="component" value="Unassembled WGS sequence"/>
</dbReference>
<dbReference type="PANTHER" id="PTHR37953">
    <property type="entry name" value="UPF0127 PROTEIN MJ1496"/>
    <property type="match status" value="1"/>
</dbReference>
<dbReference type="PANTHER" id="PTHR37953:SF1">
    <property type="entry name" value="UPF0127 PROTEIN MJ1496"/>
    <property type="match status" value="1"/>
</dbReference>
<protein>
    <recommendedName>
        <fullName evidence="3">DUF192 domain-containing protein</fullName>
    </recommendedName>
</protein>
<evidence type="ECO:0008006" key="3">
    <source>
        <dbReference type="Google" id="ProtNLM"/>
    </source>
</evidence>
<dbReference type="STRING" id="1082479.SAMN05216241_102287"/>
<gene>
    <name evidence="1" type="ORF">SAMN05216241_102287</name>
</gene>
<dbReference type="Pfam" id="PF02643">
    <property type="entry name" value="DUF192"/>
    <property type="match status" value="1"/>
</dbReference>
<dbReference type="EMBL" id="FNCE01000002">
    <property type="protein sequence ID" value="SDF76919.1"/>
    <property type="molecule type" value="Genomic_DNA"/>
</dbReference>
<dbReference type="AlphaFoldDB" id="A0A1G7NUC4"/>